<feature type="transmembrane region" description="Helical" evidence="1">
    <location>
        <begin position="35"/>
        <end position="58"/>
    </location>
</feature>
<gene>
    <name evidence="3" type="ORF">HYN43_013960</name>
</gene>
<dbReference type="OrthoDB" id="886941at2"/>
<accession>A0A494VQS0</accession>
<dbReference type="RefSeq" id="WP_119409928.1">
    <property type="nucleotide sequence ID" value="NZ_CP032869.1"/>
</dbReference>
<organism evidence="3 4">
    <name type="scientific">Mucilaginibacter celer</name>
    <dbReference type="NCBI Taxonomy" id="2305508"/>
    <lineage>
        <taxon>Bacteria</taxon>
        <taxon>Pseudomonadati</taxon>
        <taxon>Bacteroidota</taxon>
        <taxon>Sphingobacteriia</taxon>
        <taxon>Sphingobacteriales</taxon>
        <taxon>Sphingobacteriaceae</taxon>
        <taxon>Mucilaginibacter</taxon>
    </lineage>
</organism>
<keyword evidence="1" id="KW-0472">Membrane</keyword>
<feature type="chain" id="PRO_5019794663" evidence="2">
    <location>
        <begin position="20"/>
        <end position="69"/>
    </location>
</feature>
<dbReference type="KEGG" id="muh:HYN43_013960"/>
<dbReference type="Proteomes" id="UP000270046">
    <property type="component" value="Chromosome"/>
</dbReference>
<dbReference type="AlphaFoldDB" id="A0A494VQS0"/>
<keyword evidence="1" id="KW-1133">Transmembrane helix</keyword>
<feature type="signal peptide" evidence="2">
    <location>
        <begin position="1"/>
        <end position="19"/>
    </location>
</feature>
<reference evidence="3 4" key="1">
    <citation type="submission" date="2018-10" db="EMBL/GenBank/DDBJ databases">
        <title>Genome sequencing of Mucilaginibacter sp. HYN0043.</title>
        <authorList>
            <person name="Kim M."/>
            <person name="Yi H."/>
        </authorList>
    </citation>
    <scope>NUCLEOTIDE SEQUENCE [LARGE SCALE GENOMIC DNA]</scope>
    <source>
        <strain evidence="3 4">HYN0043</strain>
    </source>
</reference>
<sequence length="69" mass="7686">MKKLSLVLLLILCCTVAFAQQGQQVEMADALRSSGKIYVVVATISIIFVGLAIFLFTIDRRLKKVENEK</sequence>
<keyword evidence="2" id="KW-0732">Signal</keyword>
<dbReference type="Pfam" id="PF20077">
    <property type="entry name" value="CcmD_alt"/>
    <property type="match status" value="1"/>
</dbReference>
<protein>
    <submittedName>
        <fullName evidence="3">CcmD family protein</fullName>
    </submittedName>
</protein>
<dbReference type="EMBL" id="CP032869">
    <property type="protein sequence ID" value="AYL96331.1"/>
    <property type="molecule type" value="Genomic_DNA"/>
</dbReference>
<evidence type="ECO:0000256" key="2">
    <source>
        <dbReference type="SAM" id="SignalP"/>
    </source>
</evidence>
<name>A0A494VQS0_9SPHI</name>
<evidence type="ECO:0000256" key="1">
    <source>
        <dbReference type="SAM" id="Phobius"/>
    </source>
</evidence>
<evidence type="ECO:0000313" key="4">
    <source>
        <dbReference type="Proteomes" id="UP000270046"/>
    </source>
</evidence>
<evidence type="ECO:0000313" key="3">
    <source>
        <dbReference type="EMBL" id="AYL96331.1"/>
    </source>
</evidence>
<keyword evidence="4" id="KW-1185">Reference proteome</keyword>
<proteinExistence type="predicted"/>
<keyword evidence="1" id="KW-0812">Transmembrane</keyword>